<sequence length="71" mass="8297">MTGVNDENSVEKVLCFFQLNLPHVVLIKNVDPQGLKAIYKLLIELSKEEIDFEALGDRKRLNREQIKYLHE</sequence>
<gene>
    <name evidence="1" type="ORF">CLUMA_CG007489</name>
</gene>
<evidence type="ECO:0000313" key="2">
    <source>
        <dbReference type="Proteomes" id="UP000183832"/>
    </source>
</evidence>
<keyword evidence="2" id="KW-1185">Reference proteome</keyword>
<reference evidence="1 2" key="1">
    <citation type="submission" date="2015-04" db="EMBL/GenBank/DDBJ databases">
        <authorList>
            <person name="Syromyatnikov M.Y."/>
            <person name="Popov V.N."/>
        </authorList>
    </citation>
    <scope>NUCLEOTIDE SEQUENCE [LARGE SCALE GENOMIC DNA]</scope>
</reference>
<proteinExistence type="predicted"/>
<protein>
    <submittedName>
        <fullName evidence="1">CLUMA_CG007489, isoform A</fullName>
    </submittedName>
</protein>
<accession>A0A1J1I183</accession>
<dbReference type="EMBL" id="CVRI01000038">
    <property type="protein sequence ID" value="CRK93963.1"/>
    <property type="molecule type" value="Genomic_DNA"/>
</dbReference>
<name>A0A1J1I183_9DIPT</name>
<dbReference type="Proteomes" id="UP000183832">
    <property type="component" value="Unassembled WGS sequence"/>
</dbReference>
<evidence type="ECO:0000313" key="1">
    <source>
        <dbReference type="EMBL" id="CRK93963.1"/>
    </source>
</evidence>
<organism evidence="1 2">
    <name type="scientific">Clunio marinus</name>
    <dbReference type="NCBI Taxonomy" id="568069"/>
    <lineage>
        <taxon>Eukaryota</taxon>
        <taxon>Metazoa</taxon>
        <taxon>Ecdysozoa</taxon>
        <taxon>Arthropoda</taxon>
        <taxon>Hexapoda</taxon>
        <taxon>Insecta</taxon>
        <taxon>Pterygota</taxon>
        <taxon>Neoptera</taxon>
        <taxon>Endopterygota</taxon>
        <taxon>Diptera</taxon>
        <taxon>Nematocera</taxon>
        <taxon>Chironomoidea</taxon>
        <taxon>Chironomidae</taxon>
        <taxon>Clunio</taxon>
    </lineage>
</organism>
<dbReference type="AlphaFoldDB" id="A0A1J1I183"/>